<dbReference type="Gene3D" id="1.20.1250.20">
    <property type="entry name" value="MFS general substrate transporter like domains"/>
    <property type="match status" value="2"/>
</dbReference>
<feature type="transmembrane region" description="Helical" evidence="8">
    <location>
        <begin position="54"/>
        <end position="71"/>
    </location>
</feature>
<dbReference type="PROSITE" id="PS50850">
    <property type="entry name" value="MFS"/>
    <property type="match status" value="1"/>
</dbReference>
<feature type="transmembrane region" description="Helical" evidence="8">
    <location>
        <begin position="266"/>
        <end position="291"/>
    </location>
</feature>
<feature type="transmembrane region" description="Helical" evidence="8">
    <location>
        <begin position="298"/>
        <end position="317"/>
    </location>
</feature>
<evidence type="ECO:0000256" key="6">
    <source>
        <dbReference type="ARBA" id="ARBA00022989"/>
    </source>
</evidence>
<keyword evidence="4" id="KW-0997">Cell inner membrane</keyword>
<evidence type="ECO:0000256" key="3">
    <source>
        <dbReference type="ARBA" id="ARBA00022475"/>
    </source>
</evidence>
<evidence type="ECO:0000256" key="5">
    <source>
        <dbReference type="ARBA" id="ARBA00022692"/>
    </source>
</evidence>
<dbReference type="SUPFAM" id="SSF103473">
    <property type="entry name" value="MFS general substrate transporter"/>
    <property type="match status" value="1"/>
</dbReference>
<evidence type="ECO:0000256" key="4">
    <source>
        <dbReference type="ARBA" id="ARBA00022519"/>
    </source>
</evidence>
<keyword evidence="7 8" id="KW-0472">Membrane</keyword>
<evidence type="ECO:0000259" key="9">
    <source>
        <dbReference type="PROSITE" id="PS50850"/>
    </source>
</evidence>
<feature type="transmembrane region" description="Helical" evidence="8">
    <location>
        <begin position="389"/>
        <end position="409"/>
    </location>
</feature>
<protein>
    <submittedName>
        <fullName evidence="10">Galactoside permease</fullName>
    </submittedName>
</protein>
<evidence type="ECO:0000256" key="8">
    <source>
        <dbReference type="SAM" id="Phobius"/>
    </source>
</evidence>
<feature type="transmembrane region" description="Helical" evidence="8">
    <location>
        <begin position="16"/>
        <end position="34"/>
    </location>
</feature>
<feature type="transmembrane region" description="Helical" evidence="8">
    <location>
        <begin position="323"/>
        <end position="344"/>
    </location>
</feature>
<evidence type="ECO:0000313" key="10">
    <source>
        <dbReference type="EMBL" id="SUP81808.1"/>
    </source>
</evidence>
<keyword evidence="2" id="KW-0813">Transport</keyword>
<dbReference type="RefSeq" id="WP_106441740.1">
    <property type="nucleotide sequence ID" value="NZ_NCLF01000103.1"/>
</dbReference>
<feature type="domain" description="Major facilitator superfamily (MFS) profile" evidence="9">
    <location>
        <begin position="15"/>
        <end position="411"/>
    </location>
</feature>
<dbReference type="GO" id="GO:0015528">
    <property type="term" value="F:lactose:proton symporter activity"/>
    <property type="evidence" value="ECO:0007669"/>
    <property type="project" value="TreeGrafter"/>
</dbReference>
<dbReference type="PANTHER" id="PTHR23522:SF10">
    <property type="entry name" value="3-PHENYLPROPIONIC ACID TRANSPORTER-RELATED"/>
    <property type="match status" value="1"/>
</dbReference>
<dbReference type="PRINTS" id="PR00174">
    <property type="entry name" value="LACYSMPORT"/>
</dbReference>
<dbReference type="InterPro" id="IPR000576">
    <property type="entry name" value="LacY/RafB_perm_fam"/>
</dbReference>
<keyword evidence="3" id="KW-1003">Cell membrane</keyword>
<feature type="transmembrane region" description="Helical" evidence="8">
    <location>
        <begin position="150"/>
        <end position="169"/>
    </location>
</feature>
<dbReference type="PANTHER" id="PTHR23522">
    <property type="entry name" value="BLL5896 PROTEIN"/>
    <property type="match status" value="1"/>
</dbReference>
<sequence length="439" mass="49104">MSKANAVQSYLRNNNFWLFGLFFFFYFFIMASYYPFFPIWLHDINNLSKTDTGIVFGSISLFALAFQPIMGPLSDKLGLRKTLMWIIVGLLVLFAPFFIYVFSPLLKYNIFIGAIVGGCYLGFVFTGGSHAIEAYIEKVSRHSNFEYGRVRMFGCIGWALCATMVGILYTVNNQLIFWMASGCALILAVLLFFARPDRQSTAFVVDTLGANKAVFNLKNALALLRKRELWFFVMYIVGVACIYDVFDQQFANFFTSFFATKQQGTEIFGFVTTGGEILNATVMFFAPVIIARIGSKNALLLAGTIMSVRILGSAFATTATQVVFLKMLHMFEVPFLLVGSFKYITQVFEVRFSATVYLIGFCFSKQLSMMFMSVFAGRMYDSMGYQDTYMVLGVIVLSFTLISAFTLSGRSAVANLASRLKEDPSVTPPAPPPVSQPQS</sequence>
<dbReference type="InterPro" id="IPR036259">
    <property type="entry name" value="MFS_trans_sf"/>
</dbReference>
<evidence type="ECO:0000256" key="1">
    <source>
        <dbReference type="ARBA" id="ARBA00004429"/>
    </source>
</evidence>
<dbReference type="InterPro" id="IPR020846">
    <property type="entry name" value="MFS_dom"/>
</dbReference>
<dbReference type="Proteomes" id="UP000255087">
    <property type="component" value="Unassembled WGS sequence"/>
</dbReference>
<dbReference type="GO" id="GO:0030395">
    <property type="term" value="F:lactose binding"/>
    <property type="evidence" value="ECO:0007669"/>
    <property type="project" value="TreeGrafter"/>
</dbReference>
<dbReference type="EMBL" id="UHJC01000001">
    <property type="protein sequence ID" value="SUP81808.1"/>
    <property type="molecule type" value="Genomic_DNA"/>
</dbReference>
<dbReference type="GO" id="GO:0005886">
    <property type="term" value="C:plasma membrane"/>
    <property type="evidence" value="ECO:0007669"/>
    <property type="project" value="UniProtKB-SubCell"/>
</dbReference>
<keyword evidence="5 8" id="KW-0812">Transmembrane</keyword>
<reference evidence="10 11" key="1">
    <citation type="submission" date="2018-06" db="EMBL/GenBank/DDBJ databases">
        <authorList>
            <consortium name="Pathogen Informatics"/>
            <person name="Doyle S."/>
        </authorList>
    </citation>
    <scope>NUCLEOTIDE SEQUENCE [LARGE SCALE GENOMIC DNA]</scope>
    <source>
        <strain evidence="10 11">NCTC8580</strain>
    </source>
</reference>
<feature type="transmembrane region" description="Helical" evidence="8">
    <location>
        <begin position="108"/>
        <end position="129"/>
    </location>
</feature>
<evidence type="ECO:0000313" key="11">
    <source>
        <dbReference type="Proteomes" id="UP000255087"/>
    </source>
</evidence>
<evidence type="ECO:0000256" key="7">
    <source>
        <dbReference type="ARBA" id="ARBA00023136"/>
    </source>
</evidence>
<feature type="transmembrane region" description="Helical" evidence="8">
    <location>
        <begin position="83"/>
        <end position="102"/>
    </location>
</feature>
<keyword evidence="6 8" id="KW-1133">Transmembrane helix</keyword>
<feature type="transmembrane region" description="Helical" evidence="8">
    <location>
        <begin position="356"/>
        <end position="377"/>
    </location>
</feature>
<organism evidence="10 11">
    <name type="scientific">Yersinia pseudotuberculosis</name>
    <dbReference type="NCBI Taxonomy" id="633"/>
    <lineage>
        <taxon>Bacteria</taxon>
        <taxon>Pseudomonadati</taxon>
        <taxon>Pseudomonadota</taxon>
        <taxon>Gammaproteobacteria</taxon>
        <taxon>Enterobacterales</taxon>
        <taxon>Yersiniaceae</taxon>
        <taxon>Yersinia</taxon>
    </lineage>
</organism>
<name>A0A380Q799_YERPU</name>
<evidence type="ECO:0000256" key="2">
    <source>
        <dbReference type="ARBA" id="ARBA00022448"/>
    </source>
</evidence>
<accession>A0A380Q799</accession>
<proteinExistence type="predicted"/>
<dbReference type="NCBIfam" id="TIGR00882">
    <property type="entry name" value="2A0105"/>
    <property type="match status" value="1"/>
</dbReference>
<dbReference type="AlphaFoldDB" id="A0A380Q799"/>
<feature type="transmembrane region" description="Helical" evidence="8">
    <location>
        <begin position="175"/>
        <end position="194"/>
    </location>
</feature>
<dbReference type="NCBIfam" id="NF007077">
    <property type="entry name" value="PRK09528.1"/>
    <property type="match status" value="1"/>
</dbReference>
<feature type="transmembrane region" description="Helical" evidence="8">
    <location>
        <begin position="229"/>
        <end position="246"/>
    </location>
</feature>
<comment type="subcellular location">
    <subcellularLocation>
        <location evidence="1">Cell inner membrane</location>
        <topology evidence="1">Multi-pass membrane protein</topology>
    </subcellularLocation>
</comment>
<gene>
    <name evidence="10" type="primary">lacY_2</name>
    <name evidence="10" type="ORF">NCTC8580_01786</name>
</gene>
<dbReference type="Pfam" id="PF01306">
    <property type="entry name" value="LacY_symp"/>
    <property type="match status" value="1"/>
</dbReference>